<accession>A0AAD5JVP5</accession>
<comment type="caution">
    <text evidence="2">The sequence shown here is derived from an EMBL/GenBank/DDBJ whole genome shotgun (WGS) entry which is preliminary data.</text>
</comment>
<dbReference type="Proteomes" id="UP001209540">
    <property type="component" value="Unassembled WGS sequence"/>
</dbReference>
<sequence>MITIFFDILLFIRIHPIAICNPIHIYTICIRICIRTCRCMELTIEIESSFKCIIYSRRAATISMTYDNCIKRYYLWHNQLKVIYLKHIRNKHFNHLIFILTNEVEFYFYGHMGPLENQLLSHRYIASTIPAHEILVRIHNPKGEHNSNPMVGNWAHFTNMPILFELEQQNAREMTMQITNTDREQNNQDASQDIQSINI</sequence>
<keyword evidence="3" id="KW-1185">Reference proteome</keyword>
<proteinExistence type="predicted"/>
<organism evidence="2 3">
    <name type="scientific">Phascolomyces articulosus</name>
    <dbReference type="NCBI Taxonomy" id="60185"/>
    <lineage>
        <taxon>Eukaryota</taxon>
        <taxon>Fungi</taxon>
        <taxon>Fungi incertae sedis</taxon>
        <taxon>Mucoromycota</taxon>
        <taxon>Mucoromycotina</taxon>
        <taxon>Mucoromycetes</taxon>
        <taxon>Mucorales</taxon>
        <taxon>Lichtheimiaceae</taxon>
        <taxon>Phascolomyces</taxon>
    </lineage>
</organism>
<name>A0AAD5JVP5_9FUNG</name>
<evidence type="ECO:0000313" key="2">
    <source>
        <dbReference type="EMBL" id="KAI9243207.1"/>
    </source>
</evidence>
<dbReference type="EMBL" id="JAIXMP010000084">
    <property type="protein sequence ID" value="KAI9243207.1"/>
    <property type="molecule type" value="Genomic_DNA"/>
</dbReference>
<protein>
    <submittedName>
        <fullName evidence="2">Uncharacterized protein</fullName>
    </submittedName>
</protein>
<keyword evidence="1" id="KW-0732">Signal</keyword>
<gene>
    <name evidence="2" type="ORF">BDA99DRAFT_544567</name>
</gene>
<reference evidence="2" key="2">
    <citation type="submission" date="2023-02" db="EMBL/GenBank/DDBJ databases">
        <authorList>
            <consortium name="DOE Joint Genome Institute"/>
            <person name="Mondo S.J."/>
            <person name="Chang Y."/>
            <person name="Wang Y."/>
            <person name="Ahrendt S."/>
            <person name="Andreopoulos W."/>
            <person name="Barry K."/>
            <person name="Beard J."/>
            <person name="Benny G.L."/>
            <person name="Blankenship S."/>
            <person name="Bonito G."/>
            <person name="Cuomo C."/>
            <person name="Desiro A."/>
            <person name="Gervers K.A."/>
            <person name="Hundley H."/>
            <person name="Kuo A."/>
            <person name="LaButti K."/>
            <person name="Lang B.F."/>
            <person name="Lipzen A."/>
            <person name="O'Donnell K."/>
            <person name="Pangilinan J."/>
            <person name="Reynolds N."/>
            <person name="Sandor L."/>
            <person name="Smith M.W."/>
            <person name="Tsang A."/>
            <person name="Grigoriev I.V."/>
            <person name="Stajich J.E."/>
            <person name="Spatafora J.W."/>
        </authorList>
    </citation>
    <scope>NUCLEOTIDE SEQUENCE</scope>
    <source>
        <strain evidence="2">RSA 2281</strain>
    </source>
</reference>
<feature type="chain" id="PRO_5042269489" evidence="1">
    <location>
        <begin position="21"/>
        <end position="199"/>
    </location>
</feature>
<reference evidence="2" key="1">
    <citation type="journal article" date="2022" name="IScience">
        <title>Evolution of zygomycete secretomes and the origins of terrestrial fungal ecologies.</title>
        <authorList>
            <person name="Chang Y."/>
            <person name="Wang Y."/>
            <person name="Mondo S."/>
            <person name="Ahrendt S."/>
            <person name="Andreopoulos W."/>
            <person name="Barry K."/>
            <person name="Beard J."/>
            <person name="Benny G.L."/>
            <person name="Blankenship S."/>
            <person name="Bonito G."/>
            <person name="Cuomo C."/>
            <person name="Desiro A."/>
            <person name="Gervers K.A."/>
            <person name="Hundley H."/>
            <person name="Kuo A."/>
            <person name="LaButti K."/>
            <person name="Lang B.F."/>
            <person name="Lipzen A."/>
            <person name="O'Donnell K."/>
            <person name="Pangilinan J."/>
            <person name="Reynolds N."/>
            <person name="Sandor L."/>
            <person name="Smith M.E."/>
            <person name="Tsang A."/>
            <person name="Grigoriev I.V."/>
            <person name="Stajich J.E."/>
            <person name="Spatafora J.W."/>
        </authorList>
    </citation>
    <scope>NUCLEOTIDE SEQUENCE</scope>
    <source>
        <strain evidence="2">RSA 2281</strain>
    </source>
</reference>
<evidence type="ECO:0000313" key="3">
    <source>
        <dbReference type="Proteomes" id="UP001209540"/>
    </source>
</evidence>
<dbReference type="AlphaFoldDB" id="A0AAD5JVP5"/>
<feature type="signal peptide" evidence="1">
    <location>
        <begin position="1"/>
        <end position="20"/>
    </location>
</feature>
<evidence type="ECO:0000256" key="1">
    <source>
        <dbReference type="SAM" id="SignalP"/>
    </source>
</evidence>